<accession>A2Q3C5</accession>
<reference evidence="1" key="2">
    <citation type="submission" date="2007-03" db="EMBL/GenBank/DDBJ databases">
        <authorList>
            <consortium name="The International Medicago Genome Annotation Group"/>
        </authorList>
    </citation>
    <scope>NUCLEOTIDE SEQUENCE</scope>
</reference>
<proteinExistence type="predicted"/>
<dbReference type="AlphaFoldDB" id="A2Q3C5"/>
<dbReference type="EMBL" id="AC155880">
    <property type="protein sequence ID" value="ABN08125.1"/>
    <property type="molecule type" value="Genomic_DNA"/>
</dbReference>
<gene>
    <name evidence="1" type="ORF">MtrDRAFT_AC155880g25v2</name>
</gene>
<sequence length="53" mass="6475">MVVVLMMQWTSTEQEELRFGGNLFFDDGRRDLQNRHLLRCLSQYMLERKRVKV</sequence>
<evidence type="ECO:0000313" key="1">
    <source>
        <dbReference type="EMBL" id="ABN08125.1"/>
    </source>
</evidence>
<organism evidence="1">
    <name type="scientific">Medicago truncatula</name>
    <name type="common">Barrel medic</name>
    <name type="synonym">Medicago tribuloides</name>
    <dbReference type="NCBI Taxonomy" id="3880"/>
    <lineage>
        <taxon>Eukaryota</taxon>
        <taxon>Viridiplantae</taxon>
        <taxon>Streptophyta</taxon>
        <taxon>Embryophyta</taxon>
        <taxon>Tracheophyta</taxon>
        <taxon>Spermatophyta</taxon>
        <taxon>Magnoliopsida</taxon>
        <taxon>eudicotyledons</taxon>
        <taxon>Gunneridae</taxon>
        <taxon>Pentapetalae</taxon>
        <taxon>rosids</taxon>
        <taxon>fabids</taxon>
        <taxon>Fabales</taxon>
        <taxon>Fabaceae</taxon>
        <taxon>Papilionoideae</taxon>
        <taxon>50 kb inversion clade</taxon>
        <taxon>NPAAA clade</taxon>
        <taxon>Hologalegina</taxon>
        <taxon>IRL clade</taxon>
        <taxon>Trifolieae</taxon>
        <taxon>Medicago</taxon>
    </lineage>
</organism>
<protein>
    <submittedName>
        <fullName evidence="1">Uncharacterized protein</fullName>
    </submittedName>
</protein>
<name>A2Q3C5_MEDTR</name>
<reference evidence="1" key="1">
    <citation type="submission" date="2005-04" db="EMBL/GenBank/DDBJ databases">
        <authorList>
            <person name="Town C.D."/>
        </authorList>
    </citation>
    <scope>NUCLEOTIDE SEQUENCE</scope>
</reference>